<sequence>MMQLPWSAWRLAFVFVFLLGPGVAVLAVLELPVARLREVALSIQSSADCWDGGKDFQRCCLAWDSGQDKSWCWPLKNESSSYARCCLPQKNVVVDLTCDDKPDWRRLRKHMLLSRPIFAHCTEALCLRQLIDRPQECVVGALTAALALLSIPPKFTNAWVTHLREADFLLRVLLKSPLSARDILASGWPLGDLMAAFQSSAALAYFQAECAALSLQINVSSLDVPRAWVEVLEHIEGEHMFAQGVQRTVGRLLSVGYSQMRRSVDTFAQQTRFLGLDSACADPLFAFAEPSSQLATVLSYLQGEVVLSVDPFADLCPEPWKEQDVASACVYLQKTQTYHRPLYMRVLPYTDFMSSSVRFWRRPLCTSSLLLPVIAAILAGIPRQPTRNAGRVRFWEVGANLGDCTLLAAALLHDAVQFASVAFEPIPDAASAFRWSVSANRLQQEIYVADFALGSAPGVLELAVPDAMVVNAGSGACPAGPGDCQTFKVALATMDSLIFDATLPAGAPRDLQLHWQHAVVDMVKIIAMGHELEVLRGSRRALQEGRICVVLLDPCHLPFAEEELLAMELLDLFQGYQVMLAAEPYTWPFADSGDPGWKSGRRPIFLNVSASANFFNVANRNLISQGMKTELLAWHDSSRSCRGSLAVAGARRLVGS</sequence>
<dbReference type="EMBL" id="CAJNNV010027546">
    <property type="protein sequence ID" value="CAE8620664.1"/>
    <property type="molecule type" value="Genomic_DNA"/>
</dbReference>
<feature type="chain" id="PRO_5032589486" description="Methyltransferase FkbM domain-containing protein" evidence="1">
    <location>
        <begin position="25"/>
        <end position="656"/>
    </location>
</feature>
<dbReference type="SUPFAM" id="SSF53335">
    <property type="entry name" value="S-adenosyl-L-methionine-dependent methyltransferases"/>
    <property type="match status" value="1"/>
</dbReference>
<keyword evidence="1" id="KW-0732">Signal</keyword>
<dbReference type="AlphaFoldDB" id="A0A813G3G5"/>
<comment type="caution">
    <text evidence="2">The sequence shown here is derived from an EMBL/GenBank/DDBJ whole genome shotgun (WGS) entry which is preliminary data.</text>
</comment>
<evidence type="ECO:0000313" key="2">
    <source>
        <dbReference type="EMBL" id="CAE8620664.1"/>
    </source>
</evidence>
<gene>
    <name evidence="2" type="ORF">PGLA1383_LOCUS38207</name>
</gene>
<feature type="signal peptide" evidence="1">
    <location>
        <begin position="1"/>
        <end position="24"/>
    </location>
</feature>
<dbReference type="Proteomes" id="UP000654075">
    <property type="component" value="Unassembled WGS sequence"/>
</dbReference>
<evidence type="ECO:0000256" key="1">
    <source>
        <dbReference type="SAM" id="SignalP"/>
    </source>
</evidence>
<dbReference type="InterPro" id="IPR029063">
    <property type="entry name" value="SAM-dependent_MTases_sf"/>
</dbReference>
<name>A0A813G3G5_POLGL</name>
<evidence type="ECO:0000313" key="3">
    <source>
        <dbReference type="Proteomes" id="UP000654075"/>
    </source>
</evidence>
<proteinExistence type="predicted"/>
<keyword evidence="3" id="KW-1185">Reference proteome</keyword>
<accession>A0A813G3G5</accession>
<reference evidence="2" key="1">
    <citation type="submission" date="2021-02" db="EMBL/GenBank/DDBJ databases">
        <authorList>
            <person name="Dougan E. K."/>
            <person name="Rhodes N."/>
            <person name="Thang M."/>
            <person name="Chan C."/>
        </authorList>
    </citation>
    <scope>NUCLEOTIDE SEQUENCE</scope>
</reference>
<protein>
    <recommendedName>
        <fullName evidence="4">Methyltransferase FkbM domain-containing protein</fullName>
    </recommendedName>
</protein>
<organism evidence="2 3">
    <name type="scientific">Polarella glacialis</name>
    <name type="common">Dinoflagellate</name>
    <dbReference type="NCBI Taxonomy" id="89957"/>
    <lineage>
        <taxon>Eukaryota</taxon>
        <taxon>Sar</taxon>
        <taxon>Alveolata</taxon>
        <taxon>Dinophyceae</taxon>
        <taxon>Suessiales</taxon>
        <taxon>Suessiaceae</taxon>
        <taxon>Polarella</taxon>
    </lineage>
</organism>
<dbReference type="Gene3D" id="3.40.50.150">
    <property type="entry name" value="Vaccinia Virus protein VP39"/>
    <property type="match status" value="1"/>
</dbReference>
<evidence type="ECO:0008006" key="4">
    <source>
        <dbReference type="Google" id="ProtNLM"/>
    </source>
</evidence>